<organism evidence="1 2">
    <name type="scientific">Dictyobacter arantiisoli</name>
    <dbReference type="NCBI Taxonomy" id="2014874"/>
    <lineage>
        <taxon>Bacteria</taxon>
        <taxon>Bacillati</taxon>
        <taxon>Chloroflexota</taxon>
        <taxon>Ktedonobacteria</taxon>
        <taxon>Ktedonobacterales</taxon>
        <taxon>Dictyobacteraceae</taxon>
        <taxon>Dictyobacter</taxon>
    </lineage>
</organism>
<protein>
    <submittedName>
        <fullName evidence="1">Uncharacterized protein</fullName>
    </submittedName>
</protein>
<dbReference type="AlphaFoldDB" id="A0A5A5TLF3"/>
<gene>
    <name evidence="1" type="ORF">KDI_53680</name>
</gene>
<accession>A0A5A5TLF3</accession>
<evidence type="ECO:0000313" key="2">
    <source>
        <dbReference type="Proteomes" id="UP000322530"/>
    </source>
</evidence>
<keyword evidence="2" id="KW-1185">Reference proteome</keyword>
<name>A0A5A5TLF3_9CHLR</name>
<dbReference type="EMBL" id="BIXY01000148">
    <property type="protein sequence ID" value="GCF11804.1"/>
    <property type="molecule type" value="Genomic_DNA"/>
</dbReference>
<evidence type="ECO:0000313" key="1">
    <source>
        <dbReference type="EMBL" id="GCF11804.1"/>
    </source>
</evidence>
<dbReference type="Proteomes" id="UP000322530">
    <property type="component" value="Unassembled WGS sequence"/>
</dbReference>
<comment type="caution">
    <text evidence="1">The sequence shown here is derived from an EMBL/GenBank/DDBJ whole genome shotgun (WGS) entry which is preliminary data.</text>
</comment>
<reference evidence="1 2" key="1">
    <citation type="submission" date="2019-01" db="EMBL/GenBank/DDBJ databases">
        <title>Draft genome sequence of Dictyobacter sp. Uno17.</title>
        <authorList>
            <person name="Wang C.M."/>
            <person name="Zheng Y."/>
            <person name="Sakai Y."/>
            <person name="Abe K."/>
            <person name="Yokota A."/>
            <person name="Yabe S."/>
        </authorList>
    </citation>
    <scope>NUCLEOTIDE SEQUENCE [LARGE SCALE GENOMIC DNA]</scope>
    <source>
        <strain evidence="1 2">Uno17</strain>
    </source>
</reference>
<proteinExistence type="predicted"/>
<sequence length="66" mass="7665">MGSKHFDREMGMTSEFFRDLHKTILSSMILQLTSVFKGYNDVFLTIYYNKIVCILSESLLPVPEQT</sequence>